<dbReference type="InterPro" id="IPR015421">
    <property type="entry name" value="PyrdxlP-dep_Trfase_major"/>
</dbReference>
<dbReference type="EMBL" id="ABOX02000018">
    <property type="protein sequence ID" value="EEF60307.1"/>
    <property type="molecule type" value="Genomic_DNA"/>
</dbReference>
<dbReference type="Gene3D" id="3.90.1150.10">
    <property type="entry name" value="Aspartate Aminotransferase, domain 1"/>
    <property type="match status" value="1"/>
</dbReference>
<dbReference type="OrthoDB" id="9810913at2"/>
<keyword evidence="5" id="KW-0032">Aminotransferase</keyword>
<dbReference type="GO" id="GO:0008483">
    <property type="term" value="F:transaminase activity"/>
    <property type="evidence" value="ECO:0007669"/>
    <property type="project" value="UniProtKB-KW"/>
</dbReference>
<dbReference type="InterPro" id="IPR015422">
    <property type="entry name" value="PyrdxlP-dep_Trfase_small"/>
</dbReference>
<dbReference type="FunFam" id="3.40.640.10:FF:000079">
    <property type="entry name" value="LPS biosynthesis protein"/>
    <property type="match status" value="1"/>
</dbReference>
<reference evidence="5 6" key="1">
    <citation type="journal article" date="2011" name="J. Bacteriol.">
        <title>Genome sequence of 'Pedosphaera parvula' Ellin514, an aerobic Verrucomicrobial isolate from pasture soil.</title>
        <authorList>
            <person name="Kant R."/>
            <person name="van Passel M.W."/>
            <person name="Sangwan P."/>
            <person name="Palva A."/>
            <person name="Lucas S."/>
            <person name="Copeland A."/>
            <person name="Lapidus A."/>
            <person name="Glavina Del Rio T."/>
            <person name="Dalin E."/>
            <person name="Tice H."/>
            <person name="Bruce D."/>
            <person name="Goodwin L."/>
            <person name="Pitluck S."/>
            <person name="Chertkov O."/>
            <person name="Larimer F.W."/>
            <person name="Land M.L."/>
            <person name="Hauser L."/>
            <person name="Brettin T.S."/>
            <person name="Detter J.C."/>
            <person name="Han S."/>
            <person name="de Vos W.M."/>
            <person name="Janssen P.H."/>
            <person name="Smidt H."/>
        </authorList>
    </citation>
    <scope>NUCLEOTIDE SEQUENCE [LARGE SCALE GENOMIC DNA]</scope>
    <source>
        <strain evidence="5 6">Ellin514</strain>
    </source>
</reference>
<sequence length="474" mass="52764">MSKTATELKAEILRLTREYSALTHQNNRPGYEKNQIARPKFVPGQTVVPYAGRVFSEDEVEAAVSATLDFWLTLGPEGDAFEAELAKFLKVKKSILVNSGSSANLVAISSLTSAKLGERQLKPGDEVITVAAGFPTTVAPILQNHLVPVFIDNDPVTLNGRVDQLEAAYVPGKTKAVMMAHTLGNPFELAAVTEFCKKHNLWLIEDNCDALGCRYDGQLTGTFGDLSTQSFYPPHHLTMGEGGAVNVIRDMKLKVLVESFRDWGRDCWCASGKDNTCNKRFGWKLGELPEGYDHKYIYSHLGYNLKPLDPQAAIGRKQLDKLPDFIQARMDNWTTLRTGLADLEEFFEFHLPTHATGWSPKGFTWDSTGHKTECSWFGFMMLVKPTAPFSRRDFVRGLDAAKIGNRMLFGGNLLRQPAFVTLKQQQPDAFRVIGDLKGADRIMNESVFVGTYPGLTPEMLGYMIETMHTLVKKS</sequence>
<organism evidence="5 6">
    <name type="scientific">Pedosphaera parvula (strain Ellin514)</name>
    <dbReference type="NCBI Taxonomy" id="320771"/>
    <lineage>
        <taxon>Bacteria</taxon>
        <taxon>Pseudomonadati</taxon>
        <taxon>Verrucomicrobiota</taxon>
        <taxon>Pedosphaerae</taxon>
        <taxon>Pedosphaerales</taxon>
        <taxon>Pedosphaeraceae</taxon>
        <taxon>Pedosphaera</taxon>
    </lineage>
</organism>
<dbReference type="CDD" id="cd00616">
    <property type="entry name" value="AHBA_syn"/>
    <property type="match status" value="1"/>
</dbReference>
<dbReference type="Gene3D" id="3.40.640.10">
    <property type="entry name" value="Type I PLP-dependent aspartate aminotransferase-like (Major domain)"/>
    <property type="match status" value="1"/>
</dbReference>
<dbReference type="SUPFAM" id="SSF53383">
    <property type="entry name" value="PLP-dependent transferases"/>
    <property type="match status" value="1"/>
</dbReference>
<evidence type="ECO:0000256" key="4">
    <source>
        <dbReference type="RuleBase" id="RU004508"/>
    </source>
</evidence>
<dbReference type="InterPro" id="IPR015424">
    <property type="entry name" value="PyrdxlP-dep_Trfase"/>
</dbReference>
<dbReference type="GO" id="GO:0000271">
    <property type="term" value="P:polysaccharide biosynthetic process"/>
    <property type="evidence" value="ECO:0007669"/>
    <property type="project" value="TreeGrafter"/>
</dbReference>
<proteinExistence type="inferred from homology"/>
<dbReference type="InterPro" id="IPR000653">
    <property type="entry name" value="DegT/StrS_aminotransferase"/>
</dbReference>
<evidence type="ECO:0000256" key="2">
    <source>
        <dbReference type="ARBA" id="ARBA00022898"/>
    </source>
</evidence>
<dbReference type="PANTHER" id="PTHR30244">
    <property type="entry name" value="TRANSAMINASE"/>
    <property type="match status" value="1"/>
</dbReference>
<keyword evidence="6" id="KW-1185">Reference proteome</keyword>
<dbReference type="STRING" id="320771.Cflav_PD3003"/>
<dbReference type="AlphaFoldDB" id="B9XIP4"/>
<dbReference type="PANTHER" id="PTHR30244:SF34">
    <property type="entry name" value="DTDP-4-AMINO-4,6-DIDEOXYGALACTOSE TRANSAMINASE"/>
    <property type="match status" value="1"/>
</dbReference>
<name>B9XIP4_PEDPL</name>
<comment type="similarity">
    <text evidence="3 4">Belongs to the DegT/DnrJ/EryC1 family.</text>
</comment>
<evidence type="ECO:0000313" key="5">
    <source>
        <dbReference type="EMBL" id="EEF60307.1"/>
    </source>
</evidence>
<comment type="caution">
    <text evidence="5">The sequence shown here is derived from an EMBL/GenBank/DDBJ whole genome shotgun (WGS) entry which is preliminary data.</text>
</comment>
<dbReference type="NCBIfam" id="NF011936">
    <property type="entry name" value="PRK15407.1"/>
    <property type="match status" value="1"/>
</dbReference>
<evidence type="ECO:0000313" key="6">
    <source>
        <dbReference type="Proteomes" id="UP000003688"/>
    </source>
</evidence>
<dbReference type="Proteomes" id="UP000003688">
    <property type="component" value="Unassembled WGS sequence"/>
</dbReference>
<evidence type="ECO:0000256" key="1">
    <source>
        <dbReference type="ARBA" id="ARBA00001933"/>
    </source>
</evidence>
<dbReference type="Pfam" id="PF01041">
    <property type="entry name" value="DegT_DnrJ_EryC1"/>
    <property type="match status" value="1"/>
</dbReference>
<accession>B9XIP4</accession>
<keyword evidence="5" id="KW-0808">Transferase</keyword>
<evidence type="ECO:0000256" key="3">
    <source>
        <dbReference type="ARBA" id="ARBA00037999"/>
    </source>
</evidence>
<dbReference type="RefSeq" id="WP_007415687.1">
    <property type="nucleotide sequence ID" value="NZ_ABOX02000018.1"/>
</dbReference>
<protein>
    <submittedName>
        <fullName evidence="5">DegT/DnrJ/EryC1/StrS aminotransferase</fullName>
    </submittedName>
</protein>
<keyword evidence="2 4" id="KW-0663">Pyridoxal phosphate</keyword>
<dbReference type="GO" id="GO:0030170">
    <property type="term" value="F:pyridoxal phosphate binding"/>
    <property type="evidence" value="ECO:0007669"/>
    <property type="project" value="TreeGrafter"/>
</dbReference>
<gene>
    <name evidence="5" type="ORF">Cflav_PD3003</name>
</gene>
<comment type="cofactor">
    <cofactor evidence="1">
        <name>pyridoxal 5'-phosphate</name>
        <dbReference type="ChEBI" id="CHEBI:597326"/>
    </cofactor>
</comment>